<dbReference type="InterPro" id="IPR050879">
    <property type="entry name" value="Acyltransferase_3"/>
</dbReference>
<feature type="domain" description="SGNH" evidence="3">
    <location>
        <begin position="444"/>
        <end position="684"/>
    </location>
</feature>
<dbReference type="Proteomes" id="UP000835242">
    <property type="component" value="Chromosome"/>
</dbReference>
<evidence type="ECO:0000313" key="5">
    <source>
        <dbReference type="Proteomes" id="UP000835242"/>
    </source>
</evidence>
<dbReference type="EMBL" id="HG992337">
    <property type="protein sequence ID" value="CAE6747287.1"/>
    <property type="molecule type" value="Genomic_DNA"/>
</dbReference>
<feature type="transmembrane region" description="Helical" evidence="1">
    <location>
        <begin position="172"/>
        <end position="190"/>
    </location>
</feature>
<feature type="transmembrane region" description="Helical" evidence="1">
    <location>
        <begin position="336"/>
        <end position="356"/>
    </location>
</feature>
<dbReference type="AlphaFoldDB" id="A0AAU9HPN6"/>
<protein>
    <recommendedName>
        <fullName evidence="6">Acyltransferase</fullName>
    </recommendedName>
</protein>
<feature type="transmembrane region" description="Helical" evidence="1">
    <location>
        <begin position="234"/>
        <end position="262"/>
    </location>
</feature>
<dbReference type="Pfam" id="PF19040">
    <property type="entry name" value="SGNH"/>
    <property type="match status" value="1"/>
</dbReference>
<dbReference type="GO" id="GO:0016020">
    <property type="term" value="C:membrane"/>
    <property type="evidence" value="ECO:0007669"/>
    <property type="project" value="TreeGrafter"/>
</dbReference>
<dbReference type="InterPro" id="IPR002656">
    <property type="entry name" value="Acyl_transf_3_dom"/>
</dbReference>
<dbReference type="PANTHER" id="PTHR23028">
    <property type="entry name" value="ACETYLTRANSFERASE"/>
    <property type="match status" value="1"/>
</dbReference>
<evidence type="ECO:0008006" key="6">
    <source>
        <dbReference type="Google" id="ProtNLM"/>
    </source>
</evidence>
<name>A0AAU9HPN6_9XANT</name>
<feature type="transmembrane region" description="Helical" evidence="1">
    <location>
        <begin position="311"/>
        <end position="330"/>
    </location>
</feature>
<feature type="domain" description="Acyltransferase 3" evidence="2">
    <location>
        <begin position="14"/>
        <end position="353"/>
    </location>
</feature>
<feature type="transmembrane region" description="Helical" evidence="1">
    <location>
        <begin position="368"/>
        <end position="387"/>
    </location>
</feature>
<dbReference type="GO" id="GO:0009103">
    <property type="term" value="P:lipopolysaccharide biosynthetic process"/>
    <property type="evidence" value="ECO:0007669"/>
    <property type="project" value="TreeGrafter"/>
</dbReference>
<proteinExistence type="predicted"/>
<feature type="transmembrane region" description="Helical" evidence="1">
    <location>
        <begin position="34"/>
        <end position="53"/>
    </location>
</feature>
<feature type="transmembrane region" description="Helical" evidence="1">
    <location>
        <begin position="210"/>
        <end position="227"/>
    </location>
</feature>
<feature type="transmembrane region" description="Helical" evidence="1">
    <location>
        <begin position="80"/>
        <end position="99"/>
    </location>
</feature>
<dbReference type="Pfam" id="PF01757">
    <property type="entry name" value="Acyl_transf_3"/>
    <property type="match status" value="1"/>
</dbReference>
<reference evidence="4 5" key="1">
    <citation type="submission" date="2021-02" db="EMBL/GenBank/DDBJ databases">
        <authorList>
            <person name="Pothier F. J."/>
        </authorList>
    </citation>
    <scope>NUCLEOTIDE SEQUENCE [LARGE SCALE GENOMIC DNA]</scope>
    <source>
        <strain evidence="4 5">1314c</strain>
    </source>
</reference>
<gene>
    <name evidence="4" type="ORF">XA1314C_15770</name>
</gene>
<dbReference type="RefSeq" id="WP_228600828.1">
    <property type="nucleotide sequence ID" value="NZ_HG992337.1"/>
</dbReference>
<evidence type="ECO:0000259" key="2">
    <source>
        <dbReference type="Pfam" id="PF01757"/>
    </source>
</evidence>
<organism evidence="4 5">
    <name type="scientific">Xanthomonas arboricola</name>
    <dbReference type="NCBI Taxonomy" id="56448"/>
    <lineage>
        <taxon>Bacteria</taxon>
        <taxon>Pseudomonadati</taxon>
        <taxon>Pseudomonadota</taxon>
        <taxon>Gammaproteobacteria</taxon>
        <taxon>Lysobacterales</taxon>
        <taxon>Lysobacteraceae</taxon>
        <taxon>Xanthomonas</taxon>
    </lineage>
</organism>
<dbReference type="InterPro" id="IPR043968">
    <property type="entry name" value="SGNH"/>
</dbReference>
<feature type="transmembrane region" description="Helical" evidence="1">
    <location>
        <begin position="145"/>
        <end position="165"/>
    </location>
</feature>
<dbReference type="GO" id="GO:0016747">
    <property type="term" value="F:acyltransferase activity, transferring groups other than amino-acyl groups"/>
    <property type="evidence" value="ECO:0007669"/>
    <property type="project" value="InterPro"/>
</dbReference>
<sequence>MTRSATGNAYFAHIDGLRALAVLSVIAYHLDASWLPGGFTGVDIFFVISGFVVSASVDRLPRIAVAAELARFYARRLRRIAPALLVCVLVTALFSTLFIPESWLSEASTKTGRMALFGLSNWVLASVGQDYFSPRAEFNPYTQTWSLGVEEQFYLLFPWMFLAWMRGGAGRAWSLGLFALASAASLGYAWQRTQVPGHEVTSFYLTTARFWQLGAGVVLFQLMALLRRRDGQRVFAAGIGLPAPLRAVLLLLALAGIGNGLWNARPGHSPWCDGLWPVVGTLVVLALLHRHSEGWIGRVLSARPVVTIGRISYSLYLWHWPVLVLLRWTIGLDAVAAKLLALVLTVVCAAASYRWVELPWRNRRLGGWSNVRVVMAGLAALVLAFGVQSAVIKSTPYTSLSVVSRHPLDWYAYARGLRKELPDCRLIASNASVGGQPVRIFARGQCSRPAASQRQVFVIGDSHALAYNEMLRRFPLLEGGSVRMYGVAGCAVASMQPGGQGAGCDAFLRPALEDVAGRARAGDVLFLPGLRVPRLAEQDVLFDLHGNIATLQSEPAQRERDATVAATIALLAPVQARGVLVVFEAPKPVLRAPPYRCSDWFNRGNAICANGMQIERKAMEDYRAPALDGLRRIAAGLGGASIWDPLPSLCDAQVCAPTQQGRPLFFDADHLSGYGNRVLLPGFAAHLRGLPAPAPVAQ</sequence>
<keyword evidence="1" id="KW-0472">Membrane</keyword>
<keyword evidence="1" id="KW-1133">Transmembrane helix</keyword>
<keyword evidence="1" id="KW-0812">Transmembrane</keyword>
<accession>A0AAU9HPN6</accession>
<evidence type="ECO:0000256" key="1">
    <source>
        <dbReference type="SAM" id="Phobius"/>
    </source>
</evidence>
<dbReference type="EMBL" id="HG992337">
    <property type="protein sequence ID" value="CAE6747269.1"/>
    <property type="molecule type" value="Genomic_DNA"/>
</dbReference>
<feature type="transmembrane region" description="Helical" evidence="1">
    <location>
        <begin position="274"/>
        <end position="290"/>
    </location>
</feature>
<feature type="transmembrane region" description="Helical" evidence="1">
    <location>
        <begin position="7"/>
        <end position="28"/>
    </location>
</feature>
<evidence type="ECO:0000259" key="3">
    <source>
        <dbReference type="Pfam" id="PF19040"/>
    </source>
</evidence>
<evidence type="ECO:0000313" key="4">
    <source>
        <dbReference type="EMBL" id="CAE6747269.1"/>
    </source>
</evidence>
<dbReference type="PANTHER" id="PTHR23028:SF53">
    <property type="entry name" value="ACYL_TRANSF_3 DOMAIN-CONTAINING PROTEIN"/>
    <property type="match status" value="1"/>
</dbReference>